<feature type="domain" description="Golvesin/Xly CBD-like" evidence="1">
    <location>
        <begin position="65"/>
        <end position="195"/>
    </location>
</feature>
<proteinExistence type="predicted"/>
<keyword evidence="3" id="KW-1185">Reference proteome</keyword>
<sequence precursor="true">MKPVIIFIVLLTVISFAQPPASSSEPASKLKPHPDAVANTHAPGEVDKPALVPFIVPDPTKLKGIVVDETQAKLIGVWQYSTHTPPYVGLGYLHDQKKGKGEKAVIFTPDLPRSGRYEVRLSHCYNIRRSTNTPVTIHHADGEKTIRINQQQIPEHKKLFRTLGTYRFDQGKSGWVKISNDGTDGKYVIADAVQFLYVGE</sequence>
<dbReference type="Pfam" id="PF25275">
    <property type="entry name" value="Golvesin_C"/>
    <property type="match status" value="1"/>
</dbReference>
<dbReference type="EMBL" id="CP037421">
    <property type="protein sequence ID" value="QDT29271.1"/>
    <property type="molecule type" value="Genomic_DNA"/>
</dbReference>
<dbReference type="RefSeq" id="WP_197996163.1">
    <property type="nucleotide sequence ID" value="NZ_CP036277.1"/>
</dbReference>
<keyword evidence="2" id="KW-0456">Lyase</keyword>
<organism evidence="2 3">
    <name type="scientific">Gimesia panareensis</name>
    <dbReference type="NCBI Taxonomy" id="2527978"/>
    <lineage>
        <taxon>Bacteria</taxon>
        <taxon>Pseudomonadati</taxon>
        <taxon>Planctomycetota</taxon>
        <taxon>Planctomycetia</taxon>
        <taxon>Planctomycetales</taxon>
        <taxon>Planctomycetaceae</taxon>
        <taxon>Gimesia</taxon>
    </lineage>
</organism>
<evidence type="ECO:0000259" key="1">
    <source>
        <dbReference type="Pfam" id="PF25275"/>
    </source>
</evidence>
<dbReference type="Proteomes" id="UP000315647">
    <property type="component" value="Chromosome"/>
</dbReference>
<protein>
    <submittedName>
        <fullName evidence="2">Xanthan lyase</fullName>
        <ecNumber evidence="2">4.2.2.12</ecNumber>
    </submittedName>
</protein>
<accession>A0A518ABR8</accession>
<accession>A0A517QCD6</accession>
<name>A0A517QCD6_9PLAN</name>
<gene>
    <name evidence="2" type="primary">xly_6</name>
    <name evidence="2" type="ORF">Enr10x_46220</name>
</gene>
<dbReference type="GO" id="GO:0047492">
    <property type="term" value="F:xanthan lyase activity"/>
    <property type="evidence" value="ECO:0007669"/>
    <property type="project" value="UniProtKB-EC"/>
</dbReference>
<reference evidence="2 3" key="1">
    <citation type="submission" date="2019-03" db="EMBL/GenBank/DDBJ databases">
        <title>Deep-cultivation of Planctomycetes and their phenomic and genomic characterization uncovers novel biology.</title>
        <authorList>
            <person name="Wiegand S."/>
            <person name="Jogler M."/>
            <person name="Boedeker C."/>
            <person name="Pinto D."/>
            <person name="Vollmers J."/>
            <person name="Rivas-Marin E."/>
            <person name="Kohn T."/>
            <person name="Peeters S.H."/>
            <person name="Heuer A."/>
            <person name="Rast P."/>
            <person name="Oberbeckmann S."/>
            <person name="Bunk B."/>
            <person name="Jeske O."/>
            <person name="Meyerdierks A."/>
            <person name="Storesund J.E."/>
            <person name="Kallscheuer N."/>
            <person name="Luecker S."/>
            <person name="Lage O.M."/>
            <person name="Pohl T."/>
            <person name="Merkel B.J."/>
            <person name="Hornburger P."/>
            <person name="Mueller R.-W."/>
            <person name="Bruemmer F."/>
            <person name="Labrenz M."/>
            <person name="Spormann A.M."/>
            <person name="Op den Camp H."/>
            <person name="Overmann J."/>
            <person name="Amann R."/>
            <person name="Jetten M.S.M."/>
            <person name="Mascher T."/>
            <person name="Medema M.H."/>
            <person name="Devos D.P."/>
            <person name="Kaster A.-K."/>
            <person name="Ovreas L."/>
            <person name="Rohde M."/>
            <person name="Galperin M.Y."/>
            <person name="Jogler C."/>
        </authorList>
    </citation>
    <scope>NUCLEOTIDE SEQUENCE [LARGE SCALE GENOMIC DNA]</scope>
    <source>
        <strain evidence="2 3">Enr10</strain>
    </source>
</reference>
<dbReference type="AlphaFoldDB" id="A0A517QCD6"/>
<evidence type="ECO:0000313" key="2">
    <source>
        <dbReference type="EMBL" id="QDT29271.1"/>
    </source>
</evidence>
<evidence type="ECO:0000313" key="3">
    <source>
        <dbReference type="Proteomes" id="UP000315647"/>
    </source>
</evidence>
<dbReference type="InterPro" id="IPR033803">
    <property type="entry name" value="CBD-like_Golvesin-Xly"/>
</dbReference>
<dbReference type="EC" id="4.2.2.12" evidence="2"/>